<evidence type="ECO:0000313" key="1">
    <source>
        <dbReference type="EMBL" id="KAJ1170497.1"/>
    </source>
</evidence>
<reference evidence="1" key="1">
    <citation type="journal article" date="2022" name="bioRxiv">
        <title>Sequencing and chromosome-scale assembly of the giantPleurodeles waltlgenome.</title>
        <authorList>
            <person name="Brown T."/>
            <person name="Elewa A."/>
            <person name="Iarovenko S."/>
            <person name="Subramanian E."/>
            <person name="Araus A.J."/>
            <person name="Petzold A."/>
            <person name="Susuki M."/>
            <person name="Suzuki K.-i.T."/>
            <person name="Hayashi T."/>
            <person name="Toyoda A."/>
            <person name="Oliveira C."/>
            <person name="Osipova E."/>
            <person name="Leigh N.D."/>
            <person name="Simon A."/>
            <person name="Yun M.H."/>
        </authorList>
    </citation>
    <scope>NUCLEOTIDE SEQUENCE</scope>
    <source>
        <strain evidence="1">20211129_DDA</strain>
        <tissue evidence="1">Liver</tissue>
    </source>
</reference>
<organism evidence="1 2">
    <name type="scientific">Pleurodeles waltl</name>
    <name type="common">Iberian ribbed newt</name>
    <dbReference type="NCBI Taxonomy" id="8319"/>
    <lineage>
        <taxon>Eukaryota</taxon>
        <taxon>Metazoa</taxon>
        <taxon>Chordata</taxon>
        <taxon>Craniata</taxon>
        <taxon>Vertebrata</taxon>
        <taxon>Euteleostomi</taxon>
        <taxon>Amphibia</taxon>
        <taxon>Batrachia</taxon>
        <taxon>Caudata</taxon>
        <taxon>Salamandroidea</taxon>
        <taxon>Salamandridae</taxon>
        <taxon>Pleurodelinae</taxon>
        <taxon>Pleurodeles</taxon>
    </lineage>
</organism>
<dbReference type="EMBL" id="JANPWB010000007">
    <property type="protein sequence ID" value="KAJ1170497.1"/>
    <property type="molecule type" value="Genomic_DNA"/>
</dbReference>
<evidence type="ECO:0000313" key="2">
    <source>
        <dbReference type="Proteomes" id="UP001066276"/>
    </source>
</evidence>
<name>A0AAV7T1V9_PLEWA</name>
<sequence length="96" mass="10536">MLVNNFALMEDDETLKEIGCEKLGSAGEHAEQAPATRGPECTPLHILARNRKQMALAAGFPVEPAQRQPVVFGWLLLALCDLNMLGQRQEKSSVPH</sequence>
<keyword evidence="2" id="KW-1185">Reference proteome</keyword>
<dbReference type="Proteomes" id="UP001066276">
    <property type="component" value="Chromosome 4_1"/>
</dbReference>
<protein>
    <submittedName>
        <fullName evidence="1">Uncharacterized protein</fullName>
    </submittedName>
</protein>
<accession>A0AAV7T1V9</accession>
<dbReference type="AlphaFoldDB" id="A0AAV7T1V9"/>
<proteinExistence type="predicted"/>
<comment type="caution">
    <text evidence="1">The sequence shown here is derived from an EMBL/GenBank/DDBJ whole genome shotgun (WGS) entry which is preliminary data.</text>
</comment>
<gene>
    <name evidence="1" type="ORF">NDU88_002372</name>
</gene>